<evidence type="ECO:0000313" key="1">
    <source>
        <dbReference type="EMBL" id="EDL86821.1"/>
    </source>
</evidence>
<name>A6KCX1_RAT</name>
<accession>A6KCX1</accession>
<dbReference type="EMBL" id="CH474035">
    <property type="protein sequence ID" value="EDL86821.1"/>
    <property type="molecule type" value="Genomic_DNA"/>
</dbReference>
<dbReference type="Proteomes" id="UP000234681">
    <property type="component" value="Chromosome 7"/>
</dbReference>
<organism evidence="1 2">
    <name type="scientific">Rattus norvegicus</name>
    <name type="common">Rat</name>
    <dbReference type="NCBI Taxonomy" id="10116"/>
    <lineage>
        <taxon>Eukaryota</taxon>
        <taxon>Metazoa</taxon>
        <taxon>Chordata</taxon>
        <taxon>Craniata</taxon>
        <taxon>Vertebrata</taxon>
        <taxon>Euteleostomi</taxon>
        <taxon>Mammalia</taxon>
        <taxon>Eutheria</taxon>
        <taxon>Euarchontoglires</taxon>
        <taxon>Glires</taxon>
        <taxon>Rodentia</taxon>
        <taxon>Myomorpha</taxon>
        <taxon>Muroidea</taxon>
        <taxon>Muridae</taxon>
        <taxon>Murinae</taxon>
        <taxon>Rattus</taxon>
    </lineage>
</organism>
<proteinExistence type="predicted"/>
<dbReference type="AlphaFoldDB" id="A6KCX1"/>
<protein>
    <submittedName>
        <fullName evidence="1">RCG50535</fullName>
    </submittedName>
</protein>
<reference evidence="1 2" key="1">
    <citation type="submission" date="2005-09" db="EMBL/GenBank/DDBJ databases">
        <authorList>
            <person name="Mural R.J."/>
            <person name="Li P.W."/>
            <person name="Adams M.D."/>
            <person name="Amanatides P.G."/>
            <person name="Baden-Tillson H."/>
            <person name="Barnstead M."/>
            <person name="Chin S.H."/>
            <person name="Dew I."/>
            <person name="Evans C.A."/>
            <person name="Ferriera S."/>
            <person name="Flanigan M."/>
            <person name="Fosler C."/>
            <person name="Glodek A."/>
            <person name="Gu Z."/>
            <person name="Holt R.A."/>
            <person name="Jennings D."/>
            <person name="Kraft C.L."/>
            <person name="Lu F."/>
            <person name="Nguyen T."/>
            <person name="Nusskern D.R."/>
            <person name="Pfannkoch C.M."/>
            <person name="Sitter C."/>
            <person name="Sutton G.G."/>
            <person name="Venter J.C."/>
            <person name="Wang Z."/>
            <person name="Woodage T."/>
            <person name="Zheng X.H."/>
            <person name="Zhong F."/>
        </authorList>
    </citation>
    <scope>NUCLEOTIDE SEQUENCE [LARGE SCALE GENOMIC DNA]</scope>
    <source>
        <strain>BN</strain>
        <strain evidence="2">Sprague-Dawley</strain>
    </source>
</reference>
<sequence>MVLVVPCIIQVPSTKFLLRKQRLKRSRHEG</sequence>
<gene>
    <name evidence="1" type="ORF">rCG_50535</name>
</gene>
<evidence type="ECO:0000313" key="2">
    <source>
        <dbReference type="Proteomes" id="UP000234681"/>
    </source>
</evidence>